<evidence type="ECO:0000256" key="17">
    <source>
        <dbReference type="RuleBase" id="RU003753"/>
    </source>
</evidence>
<comment type="similarity">
    <text evidence="4 17">Belongs to the IL-1 family.</text>
</comment>
<evidence type="ECO:0000256" key="6">
    <source>
        <dbReference type="ARBA" id="ARBA00022514"/>
    </source>
</evidence>
<accession>A0A8B7T017</accession>
<comment type="function">
    <text evidence="15">Cytokine constitutively present intracellularly in nearly all resting non-hematopoietic cells that plays an important role in inflammation and bridges the innate and adaptive immune systems. After binding to its receptor IL1R1 together with its accessory protein IL1RAP, forms the high affinity interleukin-1 receptor complex. Signaling involves the recruitment of adapter molecules such as MYD88, IRAK1 or IRAK4. In turn, mediates the activation of NF-kappa-B and the three MAPK pathways p38, p42/p44 and JNK pathways. Within the cell, acts as an alarmin and cell death results in its liberation in the extracellular space after disruption of the cell membrane to induce inflammation and alert the host to injury or damage. In addition to its role as a danger signal, which occurs when the cytokine is passively released by cell necrosis, directly senses DNA damage and acts as signal for genotoxic stress without loss of cell integrity.</text>
</comment>
<dbReference type="Pfam" id="PF02394">
    <property type="entry name" value="IL1_propep"/>
    <property type="match status" value="1"/>
</dbReference>
<dbReference type="GO" id="GO:0033092">
    <property type="term" value="P:positive regulation of immature T cell proliferation in thymus"/>
    <property type="evidence" value="ECO:0007669"/>
    <property type="project" value="TreeGrafter"/>
</dbReference>
<keyword evidence="12 17" id="KW-0395">Inflammatory response</keyword>
<dbReference type="PRINTS" id="PR01358">
    <property type="entry name" value="INTRLEUKIN1A"/>
</dbReference>
<keyword evidence="5" id="KW-0963">Cytoplasm</keyword>
<evidence type="ECO:0000256" key="1">
    <source>
        <dbReference type="ARBA" id="ARBA00004123"/>
    </source>
</evidence>
<dbReference type="OrthoDB" id="9451248at2759"/>
<proteinExistence type="inferred from homology"/>
<evidence type="ECO:0000313" key="19">
    <source>
        <dbReference type="Proteomes" id="UP000694851"/>
    </source>
</evidence>
<reference evidence="20" key="1">
    <citation type="submission" date="2025-08" db="UniProtKB">
        <authorList>
            <consortium name="RefSeq"/>
        </authorList>
    </citation>
    <scope>IDENTIFICATION</scope>
    <source>
        <tissue evidence="20">Muscle</tissue>
    </source>
</reference>
<comment type="subunit">
    <text evidence="16">Monomer. Interacts with TMED10; the interaction mediates the translocation from the cytoplasm into the ERGIC (endoplasmic reticulum-Golgi intermediate compartment) and thereby secretion. Interacts with IL1R1. Interacts with S100A13; this interaction is the first step in the export of IL1A, followed by direct translocation of this complex across the plasma membrane.</text>
</comment>
<dbReference type="CTD" id="3552"/>
<dbReference type="GO" id="GO:0010628">
    <property type="term" value="P:positive regulation of gene expression"/>
    <property type="evidence" value="ECO:0007669"/>
    <property type="project" value="TreeGrafter"/>
</dbReference>
<dbReference type="GO" id="GO:0005149">
    <property type="term" value="F:interleukin-1 receptor binding"/>
    <property type="evidence" value="ECO:0007669"/>
    <property type="project" value="UniProtKB-UniRule"/>
</dbReference>
<comment type="subcellular location">
    <subcellularLocation>
        <location evidence="2">Cytoplasm</location>
    </subcellularLocation>
    <subcellularLocation>
        <location evidence="1">Nucleus</location>
    </subcellularLocation>
    <subcellularLocation>
        <location evidence="3 17">Secreted</location>
    </subcellularLocation>
</comment>
<dbReference type="GO" id="GO:0005125">
    <property type="term" value="F:cytokine activity"/>
    <property type="evidence" value="ECO:0007669"/>
    <property type="project" value="UniProtKB-UniRule"/>
</dbReference>
<dbReference type="PANTHER" id="PTHR10078">
    <property type="entry name" value="INTERLEUKIN-1 FAMILY MEMBER"/>
    <property type="match status" value="1"/>
</dbReference>
<evidence type="ECO:0000313" key="20">
    <source>
        <dbReference type="RefSeq" id="XP_019518409.1"/>
    </source>
</evidence>
<dbReference type="PRINTS" id="PR01357">
    <property type="entry name" value="INTRLEUKN1AB"/>
</dbReference>
<evidence type="ECO:0000256" key="13">
    <source>
        <dbReference type="ARBA" id="ARBA00023242"/>
    </source>
</evidence>
<evidence type="ECO:0000256" key="2">
    <source>
        <dbReference type="ARBA" id="ARBA00004496"/>
    </source>
</evidence>
<dbReference type="Pfam" id="PF00340">
    <property type="entry name" value="IL1"/>
    <property type="match status" value="1"/>
</dbReference>
<dbReference type="CDD" id="cd23295">
    <property type="entry name" value="beta-trefoil_IL1A"/>
    <property type="match status" value="1"/>
</dbReference>
<dbReference type="RefSeq" id="XP_019518409.1">
    <property type="nucleotide sequence ID" value="XM_019662864.1"/>
</dbReference>
<evidence type="ECO:0000256" key="15">
    <source>
        <dbReference type="ARBA" id="ARBA00034090"/>
    </source>
</evidence>
<dbReference type="InterPro" id="IPR020877">
    <property type="entry name" value="IL-1_CS"/>
</dbReference>
<evidence type="ECO:0000259" key="18">
    <source>
        <dbReference type="Pfam" id="PF02394"/>
    </source>
</evidence>
<evidence type="ECO:0000256" key="12">
    <source>
        <dbReference type="ARBA" id="ARBA00023198"/>
    </source>
</evidence>
<keyword evidence="8" id="KW-0597">Phosphoprotein</keyword>
<keyword evidence="19" id="KW-1185">Reference proteome</keyword>
<organism evidence="19 20">
    <name type="scientific">Hipposideros armiger</name>
    <name type="common">Great Himalayan leaf-nosed bat</name>
    <dbReference type="NCBI Taxonomy" id="186990"/>
    <lineage>
        <taxon>Eukaryota</taxon>
        <taxon>Metazoa</taxon>
        <taxon>Chordata</taxon>
        <taxon>Craniata</taxon>
        <taxon>Vertebrata</taxon>
        <taxon>Euteleostomi</taxon>
        <taxon>Mammalia</taxon>
        <taxon>Eutheria</taxon>
        <taxon>Laurasiatheria</taxon>
        <taxon>Chiroptera</taxon>
        <taxon>Yinpterochiroptera</taxon>
        <taxon>Rhinolophoidea</taxon>
        <taxon>Hipposideridae</taxon>
        <taxon>Hipposideros</taxon>
    </lineage>
</organism>
<evidence type="ECO:0000256" key="10">
    <source>
        <dbReference type="ARBA" id="ARBA00022990"/>
    </source>
</evidence>
<dbReference type="PROSITE" id="PS00253">
    <property type="entry name" value="INTERLEUKIN_1"/>
    <property type="match status" value="1"/>
</dbReference>
<evidence type="ECO:0000256" key="14">
    <source>
        <dbReference type="ARBA" id="ARBA00023246"/>
    </source>
</evidence>
<dbReference type="SMART" id="SM00125">
    <property type="entry name" value="IL1"/>
    <property type="match status" value="1"/>
</dbReference>
<gene>
    <name evidence="20" type="primary">IL1A</name>
</gene>
<dbReference type="InterPro" id="IPR003295">
    <property type="entry name" value="IL-1_alpha"/>
</dbReference>
<dbReference type="Gene3D" id="2.80.10.50">
    <property type="match status" value="1"/>
</dbReference>
<keyword evidence="9 17" id="KW-0666">Pyrogen</keyword>
<dbReference type="GO" id="GO:0051781">
    <property type="term" value="P:positive regulation of cell division"/>
    <property type="evidence" value="ECO:0007669"/>
    <property type="project" value="UniProtKB-KW"/>
</dbReference>
<sequence>MAKVPDLFEDLKNCYSANEDYGSEIDQLSLNQKSFYDASYDPLHEDCMDKFTSLSTKEASKTSQLTFKESVVMVAGNGKVLKKRRLSFNQVITDDDLEAVANDPEEEIIQPRVAAPSSQSNIKYIFKNVIKQRCILNDTLHQTIIRDTSGPYLMAAALHDLDQAVKFDMGMYTSNDDSKLPVTLRISKTRLFLSAQEEDEPVLLKEMPETPKVIKDETNLLFFLEGHGTKNYFESVTHPTLFIATKQEHPVHMARGQPSITDFEILENQP</sequence>
<dbReference type="KEGG" id="hai:109393526"/>
<evidence type="ECO:0000256" key="9">
    <source>
        <dbReference type="ARBA" id="ARBA00022620"/>
    </source>
</evidence>
<dbReference type="Proteomes" id="UP000694851">
    <property type="component" value="Unplaced"/>
</dbReference>
<feature type="domain" description="Interleukin-1 propeptide" evidence="18">
    <location>
        <begin position="1"/>
        <end position="109"/>
    </location>
</feature>
<evidence type="ECO:0000256" key="5">
    <source>
        <dbReference type="ARBA" id="ARBA00022490"/>
    </source>
</evidence>
<evidence type="ECO:0000256" key="4">
    <source>
        <dbReference type="ARBA" id="ARBA00010448"/>
    </source>
</evidence>
<evidence type="ECO:0000256" key="8">
    <source>
        <dbReference type="ARBA" id="ARBA00022553"/>
    </source>
</evidence>
<dbReference type="GeneID" id="109393526"/>
<name>A0A8B7T017_HIPAR</name>
<evidence type="ECO:0000256" key="11">
    <source>
        <dbReference type="ARBA" id="ARBA00023180"/>
    </source>
</evidence>
<keyword evidence="14 17" id="KW-0497">Mitogen</keyword>
<keyword evidence="10" id="KW-0007">Acetylation</keyword>
<dbReference type="GO" id="GO:0005634">
    <property type="term" value="C:nucleus"/>
    <property type="evidence" value="ECO:0007669"/>
    <property type="project" value="UniProtKB-SubCell"/>
</dbReference>
<dbReference type="GO" id="GO:0001660">
    <property type="term" value="P:fever generation"/>
    <property type="evidence" value="ECO:0007669"/>
    <property type="project" value="UniProtKB-UniRule"/>
</dbReference>
<dbReference type="GO" id="GO:0006955">
    <property type="term" value="P:immune response"/>
    <property type="evidence" value="ECO:0007669"/>
    <property type="project" value="InterPro"/>
</dbReference>
<dbReference type="GO" id="GO:0019221">
    <property type="term" value="P:cytokine-mediated signaling pathway"/>
    <property type="evidence" value="ECO:0007669"/>
    <property type="project" value="TreeGrafter"/>
</dbReference>
<protein>
    <recommendedName>
        <fullName evidence="17">Interleukin-1</fullName>
    </recommendedName>
</protein>
<keyword evidence="6 17" id="KW-0202">Cytokine</keyword>
<evidence type="ECO:0000256" key="3">
    <source>
        <dbReference type="ARBA" id="ARBA00004613"/>
    </source>
</evidence>
<dbReference type="AlphaFoldDB" id="A0A8B7T017"/>
<dbReference type="SUPFAM" id="SSF50353">
    <property type="entry name" value="Cytokine"/>
    <property type="match status" value="1"/>
</dbReference>
<keyword evidence="13" id="KW-0539">Nucleus</keyword>
<dbReference type="GO" id="GO:0071222">
    <property type="term" value="P:cellular response to lipopolysaccharide"/>
    <property type="evidence" value="ECO:0007669"/>
    <property type="project" value="TreeGrafter"/>
</dbReference>
<dbReference type="InterPro" id="IPR000975">
    <property type="entry name" value="IL-1_fam"/>
</dbReference>
<dbReference type="PANTHER" id="PTHR10078:SF33">
    <property type="entry name" value="INTERLEUKIN-1 ALPHA"/>
    <property type="match status" value="1"/>
</dbReference>
<dbReference type="GO" id="GO:0005829">
    <property type="term" value="C:cytosol"/>
    <property type="evidence" value="ECO:0007669"/>
    <property type="project" value="UniProtKB-UniRule"/>
</dbReference>
<evidence type="ECO:0000256" key="16">
    <source>
        <dbReference type="ARBA" id="ARBA00034134"/>
    </source>
</evidence>
<dbReference type="InterPro" id="IPR003502">
    <property type="entry name" value="IL-1_propep"/>
</dbReference>
<dbReference type="InterPro" id="IPR008996">
    <property type="entry name" value="IL1/FGF"/>
</dbReference>
<keyword evidence="7 17" id="KW-0964">Secreted</keyword>
<dbReference type="GO" id="GO:0005615">
    <property type="term" value="C:extracellular space"/>
    <property type="evidence" value="ECO:0007669"/>
    <property type="project" value="UniProtKB-KW"/>
</dbReference>
<dbReference type="PRINTS" id="PR00264">
    <property type="entry name" value="INTERLEUKIN1"/>
</dbReference>
<evidence type="ECO:0000256" key="7">
    <source>
        <dbReference type="ARBA" id="ARBA00022525"/>
    </source>
</evidence>
<keyword evidence="11" id="KW-0325">Glycoprotein</keyword>